<sequence>MIIVLPAEWHRTINMCVCLIALQMGIGSYDESYIRSREAWKSKTKHLQLKERRALSKLEEANNKIFTLQAGQPVEMQFETNPQWVEAIRLRIYDELQQKFESEIDRAHSCILSAQEENKRLNEEITTLQSRMELTKSDAQAALSQQKILYEAEISNLRQIKEDLLSRNRCLSNNELDRTKDECKQNAQLHTRCQLLTEEVEELQKQLDAQKKKFLTGNEDLLKNVTDLKLQNCELEAERANVNRQLSLLRQEVEQLRSELNVERQRASDAAQANTEAEYKLSQLTQRTRGELTNLRLEAQEQRVAIEKQRDQFASKAQELEHQLEIMSTRCQQVEADAKAQVLASAEKEATVRDQWIREKAKLEARCHELSNRLRATHLPTSGENHDNQTEISSKNTDIQQLEIDRLNQKLIHEETRNIQLEQLLQQKVVLSAFVVM</sequence>
<organism evidence="4">
    <name type="scientific">Echinostoma caproni</name>
    <dbReference type="NCBI Taxonomy" id="27848"/>
    <lineage>
        <taxon>Eukaryota</taxon>
        <taxon>Metazoa</taxon>
        <taxon>Spiralia</taxon>
        <taxon>Lophotrochozoa</taxon>
        <taxon>Platyhelminthes</taxon>
        <taxon>Trematoda</taxon>
        <taxon>Digenea</taxon>
        <taxon>Plagiorchiida</taxon>
        <taxon>Echinostomata</taxon>
        <taxon>Echinostomatoidea</taxon>
        <taxon>Echinostomatidae</taxon>
        <taxon>Echinostoma</taxon>
    </lineage>
</organism>
<proteinExistence type="predicted"/>
<evidence type="ECO:0000313" key="2">
    <source>
        <dbReference type="EMBL" id="VDP73706.1"/>
    </source>
</evidence>
<reference evidence="2 3" key="2">
    <citation type="submission" date="2018-11" db="EMBL/GenBank/DDBJ databases">
        <authorList>
            <consortium name="Pathogen Informatics"/>
        </authorList>
    </citation>
    <scope>NUCLEOTIDE SEQUENCE [LARGE SCALE GENOMIC DNA]</scope>
    <source>
        <strain evidence="2 3">Egypt</strain>
    </source>
</reference>
<gene>
    <name evidence="2" type="ORF">ECPE_LOCUS4812</name>
</gene>
<reference evidence="4" key="1">
    <citation type="submission" date="2016-06" db="UniProtKB">
        <authorList>
            <consortium name="WormBaseParasite"/>
        </authorList>
    </citation>
    <scope>IDENTIFICATION</scope>
</reference>
<accession>A0A183ACX7</accession>
<evidence type="ECO:0000256" key="1">
    <source>
        <dbReference type="SAM" id="Coils"/>
    </source>
</evidence>
<protein>
    <submittedName>
        <fullName evidence="4">Coiled-coil domain-containing protein 150</fullName>
    </submittedName>
</protein>
<evidence type="ECO:0000313" key="3">
    <source>
        <dbReference type="Proteomes" id="UP000272942"/>
    </source>
</evidence>
<dbReference type="WBParaSite" id="ECPE_0000482401-mRNA-1">
    <property type="protein sequence ID" value="ECPE_0000482401-mRNA-1"/>
    <property type="gene ID" value="ECPE_0000482401"/>
</dbReference>
<dbReference type="OrthoDB" id="311279at2759"/>
<keyword evidence="1" id="KW-0175">Coiled coil</keyword>
<keyword evidence="3" id="KW-1185">Reference proteome</keyword>
<feature type="coiled-coil region" evidence="1">
    <location>
        <begin position="239"/>
        <end position="373"/>
    </location>
</feature>
<evidence type="ECO:0000313" key="4">
    <source>
        <dbReference type="WBParaSite" id="ECPE_0000482401-mRNA-1"/>
    </source>
</evidence>
<dbReference type="EMBL" id="UZAN01041663">
    <property type="protein sequence ID" value="VDP73706.1"/>
    <property type="molecule type" value="Genomic_DNA"/>
</dbReference>
<dbReference type="AlphaFoldDB" id="A0A183ACX7"/>
<feature type="coiled-coil region" evidence="1">
    <location>
        <begin position="104"/>
        <end position="213"/>
    </location>
</feature>
<name>A0A183ACX7_9TREM</name>
<dbReference type="Proteomes" id="UP000272942">
    <property type="component" value="Unassembled WGS sequence"/>
</dbReference>